<dbReference type="InterPro" id="IPR008271">
    <property type="entry name" value="Ser/Thr_kinase_AS"/>
</dbReference>
<evidence type="ECO:0000256" key="9">
    <source>
        <dbReference type="ARBA" id="ARBA00022992"/>
    </source>
</evidence>
<dbReference type="SUPFAM" id="SSF51206">
    <property type="entry name" value="cAMP-binding domain-like"/>
    <property type="match status" value="2"/>
</dbReference>
<feature type="compositionally biased region" description="Basic and acidic residues" evidence="13">
    <location>
        <begin position="679"/>
        <end position="706"/>
    </location>
</feature>
<dbReference type="PROSITE" id="PS00888">
    <property type="entry name" value="CNMP_BINDING_1"/>
    <property type="match status" value="1"/>
</dbReference>
<dbReference type="PROSITE" id="PS51285">
    <property type="entry name" value="AGC_KINASE_CTER"/>
    <property type="match status" value="1"/>
</dbReference>
<keyword evidence="8 12" id="KW-0067">ATP-binding</keyword>
<evidence type="ECO:0000256" key="8">
    <source>
        <dbReference type="ARBA" id="ARBA00022840"/>
    </source>
</evidence>
<dbReference type="GO" id="GO:0005952">
    <property type="term" value="C:cAMP-dependent protein kinase complex"/>
    <property type="evidence" value="ECO:0007669"/>
    <property type="project" value="TreeGrafter"/>
</dbReference>
<dbReference type="AlphaFoldDB" id="A0AAW1PTH4"/>
<dbReference type="Gene3D" id="3.30.200.20">
    <property type="entry name" value="Phosphorylase Kinase, domain 1"/>
    <property type="match status" value="2"/>
</dbReference>
<reference evidence="17 18" key="1">
    <citation type="journal article" date="2024" name="Nat. Commun.">
        <title>Phylogenomics reveals the evolutionary origins of lichenization in chlorophyte algae.</title>
        <authorList>
            <person name="Puginier C."/>
            <person name="Libourel C."/>
            <person name="Otte J."/>
            <person name="Skaloud P."/>
            <person name="Haon M."/>
            <person name="Grisel S."/>
            <person name="Petersen M."/>
            <person name="Berrin J.G."/>
            <person name="Delaux P.M."/>
            <person name="Dal Grande F."/>
            <person name="Keller J."/>
        </authorList>
    </citation>
    <scope>NUCLEOTIDE SEQUENCE [LARGE SCALE GENOMIC DNA]</scope>
    <source>
        <strain evidence="17 18">SAG 2036</strain>
    </source>
</reference>
<dbReference type="PANTHER" id="PTHR24353:SF139">
    <property type="match status" value="1"/>
</dbReference>
<keyword evidence="5" id="KW-0808">Transferase</keyword>
<keyword evidence="9" id="KW-0142">cGMP-binding</keyword>
<keyword evidence="3" id="KW-0723">Serine/threonine-protein kinase</keyword>
<dbReference type="PRINTS" id="PR00103">
    <property type="entry name" value="CAMPKINASE"/>
</dbReference>
<dbReference type="FunFam" id="1.10.510.10:FF:000210">
    <property type="entry name" value="Non-specific serine/threonine protein kinase"/>
    <property type="match status" value="1"/>
</dbReference>
<gene>
    <name evidence="17" type="ORF">WJX73_007199</name>
</gene>
<evidence type="ECO:0000256" key="3">
    <source>
        <dbReference type="ARBA" id="ARBA00022527"/>
    </source>
</evidence>
<dbReference type="PROSITE" id="PS00107">
    <property type="entry name" value="PROTEIN_KINASE_ATP"/>
    <property type="match status" value="1"/>
</dbReference>
<dbReference type="GO" id="GO:0004692">
    <property type="term" value="F:cGMP-dependent protein kinase activity"/>
    <property type="evidence" value="ECO:0007669"/>
    <property type="project" value="UniProtKB-EC"/>
</dbReference>
<comment type="similarity">
    <text evidence="1">Belongs to the protein kinase superfamily. AGC Ser/Thr protein kinase family. cGMP subfamily.</text>
</comment>
<keyword evidence="4" id="KW-0140">cGMP</keyword>
<accession>A0AAW1PTH4</accession>
<feature type="domain" description="Protein kinase" evidence="14">
    <location>
        <begin position="377"/>
        <end position="661"/>
    </location>
</feature>
<dbReference type="SUPFAM" id="SSF56112">
    <property type="entry name" value="Protein kinase-like (PK-like)"/>
    <property type="match status" value="1"/>
</dbReference>
<keyword evidence="6 12" id="KW-0547">Nucleotide-binding</keyword>
<evidence type="ECO:0000259" key="15">
    <source>
        <dbReference type="PROSITE" id="PS50042"/>
    </source>
</evidence>
<feature type="domain" description="AGC-kinase C-terminal" evidence="16">
    <location>
        <begin position="662"/>
        <end position="719"/>
    </location>
</feature>
<dbReference type="GO" id="GO:0005524">
    <property type="term" value="F:ATP binding"/>
    <property type="evidence" value="ECO:0007669"/>
    <property type="project" value="UniProtKB-UniRule"/>
</dbReference>
<name>A0AAW1PTH4_9CHLO</name>
<feature type="domain" description="Cyclic nucleotide-binding" evidence="15">
    <location>
        <begin position="188"/>
        <end position="292"/>
    </location>
</feature>
<feature type="binding site" evidence="12">
    <location>
        <position position="406"/>
    </location>
    <ligand>
        <name>ATP</name>
        <dbReference type="ChEBI" id="CHEBI:30616"/>
    </ligand>
</feature>
<dbReference type="EC" id="2.7.11.12" evidence="2"/>
<dbReference type="InterPro" id="IPR000719">
    <property type="entry name" value="Prot_kinase_dom"/>
</dbReference>
<evidence type="ECO:0000256" key="7">
    <source>
        <dbReference type="ARBA" id="ARBA00022777"/>
    </source>
</evidence>
<evidence type="ECO:0000256" key="4">
    <source>
        <dbReference type="ARBA" id="ARBA00022535"/>
    </source>
</evidence>
<evidence type="ECO:0000256" key="10">
    <source>
        <dbReference type="ARBA" id="ARBA00047298"/>
    </source>
</evidence>
<dbReference type="CDD" id="cd00038">
    <property type="entry name" value="CAP_ED"/>
    <property type="match status" value="2"/>
</dbReference>
<evidence type="ECO:0000256" key="2">
    <source>
        <dbReference type="ARBA" id="ARBA00012428"/>
    </source>
</evidence>
<dbReference type="InterPro" id="IPR014710">
    <property type="entry name" value="RmlC-like_jellyroll"/>
</dbReference>
<evidence type="ECO:0000313" key="17">
    <source>
        <dbReference type="EMBL" id="KAK9811154.1"/>
    </source>
</evidence>
<dbReference type="SMART" id="SM00100">
    <property type="entry name" value="cNMP"/>
    <property type="match status" value="2"/>
</dbReference>
<dbReference type="InterPro" id="IPR018488">
    <property type="entry name" value="cNMP-bd_CS"/>
</dbReference>
<dbReference type="InterPro" id="IPR017441">
    <property type="entry name" value="Protein_kinase_ATP_BS"/>
</dbReference>
<dbReference type="InterPro" id="IPR035014">
    <property type="entry name" value="STKc_cGK"/>
</dbReference>
<comment type="caution">
    <text evidence="17">The sequence shown here is derived from an EMBL/GenBank/DDBJ whole genome shotgun (WGS) entry which is preliminary data.</text>
</comment>
<evidence type="ECO:0000259" key="14">
    <source>
        <dbReference type="PROSITE" id="PS50011"/>
    </source>
</evidence>
<dbReference type="Pfam" id="PF00027">
    <property type="entry name" value="cNMP_binding"/>
    <property type="match status" value="2"/>
</dbReference>
<feature type="region of interest" description="Disordered" evidence="13">
    <location>
        <begin position="675"/>
        <end position="709"/>
    </location>
</feature>
<evidence type="ECO:0000259" key="16">
    <source>
        <dbReference type="PROSITE" id="PS51285"/>
    </source>
</evidence>
<dbReference type="Gene3D" id="1.10.510.10">
    <property type="entry name" value="Transferase(Phosphotransferase) domain 1"/>
    <property type="match status" value="1"/>
</dbReference>
<evidence type="ECO:0000256" key="5">
    <source>
        <dbReference type="ARBA" id="ARBA00022679"/>
    </source>
</evidence>
<organism evidence="17 18">
    <name type="scientific">Symbiochloris irregularis</name>
    <dbReference type="NCBI Taxonomy" id="706552"/>
    <lineage>
        <taxon>Eukaryota</taxon>
        <taxon>Viridiplantae</taxon>
        <taxon>Chlorophyta</taxon>
        <taxon>core chlorophytes</taxon>
        <taxon>Trebouxiophyceae</taxon>
        <taxon>Trebouxiales</taxon>
        <taxon>Trebouxiaceae</taxon>
        <taxon>Symbiochloris</taxon>
    </lineage>
</organism>
<dbReference type="PROSITE" id="PS50042">
    <property type="entry name" value="CNMP_BINDING_3"/>
    <property type="match status" value="2"/>
</dbReference>
<sequence length="719" mass="81585">MGNAQSNGVEREAATGRHGGLPRLQAITEGGRRGRGGQAKLPPGTTKSLPEDWPYIEECLDNVLLFHQLDKGTQRKIVQEMYERKVTAGEILIKEGDTGAAASELFVVKDGEFEVLERRHNVNMRVNMKQRGNCFGEVALLYNCPRSATVAATQDSVAWVLDRDILRYYVREVTVENEGEVFLNSVPLLASLSREDRVRLLQALEEKVYDRDAWVIRQGETGDAFFIIKQGEAVVYQETEQGLRKVNHLFKADFFGERSLLRDEPRGASVQAATQLVCLVLKRDKFTEVLGKRHLEEIMAREKSAPVVTTRLMRLQAKGMPPHMPAEVLLKRKRKGKNGTDAWEVVRARGHLDEVHSLRATSSPGEKQSNDANTLVLTEGPVLGGGAFSRVSIVTEETTKRSYALKRMRKSAVVQCPEHVFCEQAITRNTAHMFCIRQYASFQDKYHLYLMFDLMLGGDLMDVLVAEAKVIKRRDSQGGWKRGCFAPKVKMLKGMDENLAKFYIASIVLALEYLHENDIIYRDLKPENVFIDQQGFVKLGDFGFSKVLEHGKRTYTFCGTPGYVAPENIVAQGYNNSVDWWGLGVLLYVLLTGRQPFSSPKTDDPMVVMRRIVNDNWPIKYPPYLSPNAKDLVSRLLERKPLRRLGMGPSGVEEVRRHKWFDGLDWDALHARKLAPPRKPKDDSAKRLRELVDTERKQRKEPKESSEELQECEMVFAAF</sequence>
<dbReference type="CDD" id="cd05572">
    <property type="entry name" value="STKc_cGK"/>
    <property type="match status" value="1"/>
</dbReference>
<dbReference type="PANTHER" id="PTHR24353">
    <property type="entry name" value="CYCLIC NUCLEOTIDE-DEPENDENT PROTEIN KINASE"/>
    <property type="match status" value="1"/>
</dbReference>
<dbReference type="EMBL" id="JALJOQ010000011">
    <property type="protein sequence ID" value="KAK9811154.1"/>
    <property type="molecule type" value="Genomic_DNA"/>
</dbReference>
<dbReference type="GO" id="GO:0004691">
    <property type="term" value="F:cAMP-dependent protein kinase activity"/>
    <property type="evidence" value="ECO:0007669"/>
    <property type="project" value="TreeGrafter"/>
</dbReference>
<evidence type="ECO:0000313" key="18">
    <source>
        <dbReference type="Proteomes" id="UP001465755"/>
    </source>
</evidence>
<dbReference type="PROSITE" id="PS00108">
    <property type="entry name" value="PROTEIN_KINASE_ST"/>
    <property type="match status" value="1"/>
</dbReference>
<proteinExistence type="inferred from homology"/>
<dbReference type="Proteomes" id="UP001465755">
    <property type="component" value="Unassembled WGS sequence"/>
</dbReference>
<evidence type="ECO:0000256" key="1">
    <source>
        <dbReference type="ARBA" id="ARBA00006352"/>
    </source>
</evidence>
<dbReference type="InterPro" id="IPR018490">
    <property type="entry name" value="cNMP-bd_dom_sf"/>
</dbReference>
<dbReference type="SMART" id="SM00220">
    <property type="entry name" value="S_TKc"/>
    <property type="match status" value="1"/>
</dbReference>
<comment type="catalytic activity">
    <reaction evidence="11">
        <text>L-seryl-[protein] + ATP = O-phospho-L-seryl-[protein] + ADP + H(+)</text>
        <dbReference type="Rhea" id="RHEA:17989"/>
        <dbReference type="Rhea" id="RHEA-COMP:9863"/>
        <dbReference type="Rhea" id="RHEA-COMP:11604"/>
        <dbReference type="ChEBI" id="CHEBI:15378"/>
        <dbReference type="ChEBI" id="CHEBI:29999"/>
        <dbReference type="ChEBI" id="CHEBI:30616"/>
        <dbReference type="ChEBI" id="CHEBI:83421"/>
        <dbReference type="ChEBI" id="CHEBI:456216"/>
        <dbReference type="EC" id="2.7.11.12"/>
    </reaction>
</comment>
<dbReference type="PROSITE" id="PS50011">
    <property type="entry name" value="PROTEIN_KINASE_DOM"/>
    <property type="match status" value="1"/>
</dbReference>
<dbReference type="InterPro" id="IPR011009">
    <property type="entry name" value="Kinase-like_dom_sf"/>
</dbReference>
<comment type="catalytic activity">
    <reaction evidence="10">
        <text>L-threonyl-[protein] + ATP = O-phospho-L-threonyl-[protein] + ADP + H(+)</text>
        <dbReference type="Rhea" id="RHEA:46608"/>
        <dbReference type="Rhea" id="RHEA-COMP:11060"/>
        <dbReference type="Rhea" id="RHEA-COMP:11605"/>
        <dbReference type="ChEBI" id="CHEBI:15378"/>
        <dbReference type="ChEBI" id="CHEBI:30013"/>
        <dbReference type="ChEBI" id="CHEBI:30616"/>
        <dbReference type="ChEBI" id="CHEBI:61977"/>
        <dbReference type="ChEBI" id="CHEBI:456216"/>
        <dbReference type="EC" id="2.7.11.12"/>
    </reaction>
</comment>
<evidence type="ECO:0000256" key="13">
    <source>
        <dbReference type="SAM" id="MobiDB-lite"/>
    </source>
</evidence>
<evidence type="ECO:0000256" key="6">
    <source>
        <dbReference type="ARBA" id="ARBA00022741"/>
    </source>
</evidence>
<dbReference type="InterPro" id="IPR000595">
    <property type="entry name" value="cNMP-bd_dom"/>
</dbReference>
<evidence type="ECO:0000256" key="11">
    <source>
        <dbReference type="ARBA" id="ARBA00047462"/>
    </source>
</evidence>
<evidence type="ECO:0000256" key="12">
    <source>
        <dbReference type="PROSITE-ProRule" id="PRU10141"/>
    </source>
</evidence>
<protein>
    <recommendedName>
        <fullName evidence="2">cGMP-dependent protein kinase</fullName>
        <ecNumber evidence="2">2.7.11.12</ecNumber>
    </recommendedName>
</protein>
<dbReference type="PROSITE" id="PS00889">
    <property type="entry name" value="CNMP_BINDING_2"/>
    <property type="match status" value="1"/>
</dbReference>
<dbReference type="GO" id="GO:0030553">
    <property type="term" value="F:cGMP binding"/>
    <property type="evidence" value="ECO:0007669"/>
    <property type="project" value="UniProtKB-KW"/>
</dbReference>
<feature type="region of interest" description="Disordered" evidence="13">
    <location>
        <begin position="1"/>
        <end position="49"/>
    </location>
</feature>
<feature type="domain" description="Cyclic nucleotide-binding" evidence="15">
    <location>
        <begin position="65"/>
        <end position="170"/>
    </location>
</feature>
<keyword evidence="18" id="KW-1185">Reference proteome</keyword>
<dbReference type="Pfam" id="PF00069">
    <property type="entry name" value="Pkinase"/>
    <property type="match status" value="1"/>
</dbReference>
<keyword evidence="7" id="KW-0418">Kinase</keyword>
<dbReference type="InterPro" id="IPR000961">
    <property type="entry name" value="AGC-kinase_C"/>
</dbReference>
<dbReference type="Gene3D" id="2.60.120.10">
    <property type="entry name" value="Jelly Rolls"/>
    <property type="match status" value="2"/>
</dbReference>